<dbReference type="Pfam" id="PF18146">
    <property type="entry name" value="CinA_KH"/>
    <property type="match status" value="1"/>
</dbReference>
<dbReference type="CDD" id="cd00885">
    <property type="entry name" value="cinA"/>
    <property type="match status" value="1"/>
</dbReference>
<dbReference type="PANTHER" id="PTHR13939:SF0">
    <property type="entry name" value="NMN AMIDOHYDROLASE-LIKE PROTEIN YFAY"/>
    <property type="match status" value="1"/>
</dbReference>
<evidence type="ECO:0000313" key="4">
    <source>
        <dbReference type="Proteomes" id="UP000318053"/>
    </source>
</evidence>
<accession>A0A5C5YK13</accession>
<evidence type="ECO:0000259" key="2">
    <source>
        <dbReference type="SMART" id="SM00852"/>
    </source>
</evidence>
<gene>
    <name evidence="3" type="primary">cinA_1</name>
    <name evidence="3" type="ORF">CA85_04470</name>
</gene>
<name>A0A5C5YK13_9BACT</name>
<dbReference type="Proteomes" id="UP000318053">
    <property type="component" value="Unassembled WGS sequence"/>
</dbReference>
<dbReference type="HAMAP" id="MF_00226_B">
    <property type="entry name" value="CinA_B"/>
    <property type="match status" value="1"/>
</dbReference>
<dbReference type="SUPFAM" id="SSF53218">
    <property type="entry name" value="Molybdenum cofactor biosynthesis proteins"/>
    <property type="match status" value="1"/>
</dbReference>
<dbReference type="Pfam" id="PF00994">
    <property type="entry name" value="MoCF_biosynth"/>
    <property type="match status" value="1"/>
</dbReference>
<dbReference type="InterPro" id="IPR008135">
    <property type="entry name" value="Competence-induced_CinA"/>
</dbReference>
<dbReference type="InterPro" id="IPR041424">
    <property type="entry name" value="CinA_KH"/>
</dbReference>
<protein>
    <recommendedName>
        <fullName evidence="1">CinA-like protein</fullName>
    </recommendedName>
</protein>
<proteinExistence type="inferred from homology"/>
<dbReference type="InterPro" id="IPR001453">
    <property type="entry name" value="MoaB/Mog_dom"/>
</dbReference>
<evidence type="ECO:0000256" key="1">
    <source>
        <dbReference type="HAMAP-Rule" id="MF_00226"/>
    </source>
</evidence>
<dbReference type="PIRSF" id="PIRSF006728">
    <property type="entry name" value="CinA"/>
    <property type="match status" value="1"/>
</dbReference>
<dbReference type="EMBL" id="SJPK01000001">
    <property type="protein sequence ID" value="TWT75158.1"/>
    <property type="molecule type" value="Genomic_DNA"/>
</dbReference>
<reference evidence="3 4" key="1">
    <citation type="submission" date="2019-02" db="EMBL/GenBank/DDBJ databases">
        <title>Deep-cultivation of Planctomycetes and their phenomic and genomic characterization uncovers novel biology.</title>
        <authorList>
            <person name="Wiegand S."/>
            <person name="Jogler M."/>
            <person name="Boedeker C."/>
            <person name="Pinto D."/>
            <person name="Vollmers J."/>
            <person name="Rivas-Marin E."/>
            <person name="Kohn T."/>
            <person name="Peeters S.H."/>
            <person name="Heuer A."/>
            <person name="Rast P."/>
            <person name="Oberbeckmann S."/>
            <person name="Bunk B."/>
            <person name="Jeske O."/>
            <person name="Meyerdierks A."/>
            <person name="Storesund J.E."/>
            <person name="Kallscheuer N."/>
            <person name="Luecker S."/>
            <person name="Lage O.M."/>
            <person name="Pohl T."/>
            <person name="Merkel B.J."/>
            <person name="Hornburger P."/>
            <person name="Mueller R.-W."/>
            <person name="Bruemmer F."/>
            <person name="Labrenz M."/>
            <person name="Spormann A.M."/>
            <person name="Op Den Camp H."/>
            <person name="Overmann J."/>
            <person name="Amann R."/>
            <person name="Jetten M.S.M."/>
            <person name="Mascher T."/>
            <person name="Medema M.H."/>
            <person name="Devos D.P."/>
            <person name="Kaster A.-K."/>
            <person name="Ovreas L."/>
            <person name="Rohde M."/>
            <person name="Galperin M.Y."/>
            <person name="Jogler C."/>
        </authorList>
    </citation>
    <scope>NUCLEOTIDE SEQUENCE [LARGE SCALE GENOMIC DNA]</scope>
    <source>
        <strain evidence="3 4">CA85</strain>
    </source>
</reference>
<organism evidence="3 4">
    <name type="scientific">Allorhodopirellula solitaria</name>
    <dbReference type="NCBI Taxonomy" id="2527987"/>
    <lineage>
        <taxon>Bacteria</taxon>
        <taxon>Pseudomonadati</taxon>
        <taxon>Planctomycetota</taxon>
        <taxon>Planctomycetia</taxon>
        <taxon>Pirellulales</taxon>
        <taxon>Pirellulaceae</taxon>
        <taxon>Allorhodopirellula</taxon>
    </lineage>
</organism>
<dbReference type="RefSeq" id="WP_146389632.1">
    <property type="nucleotide sequence ID" value="NZ_SJPK01000001.1"/>
</dbReference>
<dbReference type="InterPro" id="IPR050101">
    <property type="entry name" value="CinA"/>
</dbReference>
<dbReference type="InterPro" id="IPR036425">
    <property type="entry name" value="MoaB/Mog-like_dom_sf"/>
</dbReference>
<feature type="domain" description="MoaB/Mog" evidence="2">
    <location>
        <begin position="7"/>
        <end position="179"/>
    </location>
</feature>
<dbReference type="SMART" id="SM00852">
    <property type="entry name" value="MoCF_biosynth"/>
    <property type="match status" value="1"/>
</dbReference>
<keyword evidence="4" id="KW-1185">Reference proteome</keyword>
<dbReference type="Gene3D" id="3.30.70.2860">
    <property type="match status" value="1"/>
</dbReference>
<sequence length="417" mass="45294">MAHLTAEIISIGDEMTSGSRLDTNTAWISRRLAELGVEVHFHSTVGDTLSHNIDVFRIAVQRADLVVATGGLGPTRDDLTREAIAESLGMPLQFDADSFARIEAMFTRRGRQMPERNRRQAMFPRGANPILNPQGTAPGVDVVATRPDGSTSRIFALPGVPAEMTRMFDDSVAPAILSIAEGGKHIRNSVMKFFGLGESDMEQRLGEMISRQRQPRVGITVSAATISLRISALADSVAECEAMIATTHQEIMQRVGDLYFGDGETFEQQHAVDAQLRDRNERLCVIELGHAAPLGDWFAALGDSPVLAGGLSLVGNAELRHFAGLDTSDATHQDCVQKIGERFTADWMVVVDAYPDLNRLKNDVTPASDVTFSVGHPDGRLTSQTENIGGHPSIVHARIAKAALQYLRQCLAEATCR</sequence>
<dbReference type="Gene3D" id="3.40.980.10">
    <property type="entry name" value="MoaB/Mog-like domain"/>
    <property type="match status" value="1"/>
</dbReference>
<dbReference type="OrthoDB" id="9801454at2"/>
<comment type="similarity">
    <text evidence="1">Belongs to the CinA family.</text>
</comment>
<dbReference type="PANTHER" id="PTHR13939">
    <property type="entry name" value="NICOTINAMIDE-NUCLEOTIDE AMIDOHYDROLASE PNCC"/>
    <property type="match status" value="1"/>
</dbReference>
<dbReference type="AlphaFoldDB" id="A0A5C5YK13"/>
<evidence type="ECO:0000313" key="3">
    <source>
        <dbReference type="EMBL" id="TWT75158.1"/>
    </source>
</evidence>
<comment type="caution">
    <text evidence="3">The sequence shown here is derived from an EMBL/GenBank/DDBJ whole genome shotgun (WGS) entry which is preliminary data.</text>
</comment>